<comment type="caution">
    <text evidence="1">The sequence shown here is derived from an EMBL/GenBank/DDBJ whole genome shotgun (WGS) entry which is preliminary data.</text>
</comment>
<accession>A0A822ZBQ2</accession>
<dbReference type="EMBL" id="DUZY01000005">
    <property type="protein sequence ID" value="DAD38968.1"/>
    <property type="molecule type" value="Genomic_DNA"/>
</dbReference>
<proteinExistence type="predicted"/>
<reference evidence="1 2" key="1">
    <citation type="journal article" date="2020" name="Mol. Biol. Evol.">
        <title>Distinct Expression and Methylation Patterns for Genes with Different Fates following a Single Whole-Genome Duplication in Flowering Plants.</title>
        <authorList>
            <person name="Shi T."/>
            <person name="Rahmani R.S."/>
            <person name="Gugger P.F."/>
            <person name="Wang M."/>
            <person name="Li H."/>
            <person name="Zhang Y."/>
            <person name="Li Z."/>
            <person name="Wang Q."/>
            <person name="Van de Peer Y."/>
            <person name="Marchal K."/>
            <person name="Chen J."/>
        </authorList>
    </citation>
    <scope>NUCLEOTIDE SEQUENCE [LARGE SCALE GENOMIC DNA]</scope>
    <source>
        <tissue evidence="1">Leaf</tissue>
    </source>
</reference>
<evidence type="ECO:0000313" key="2">
    <source>
        <dbReference type="Proteomes" id="UP000607653"/>
    </source>
</evidence>
<keyword evidence="2" id="KW-1185">Reference proteome</keyword>
<sequence>MRKAPSPFNPKTISTIKFDRVQNIHKPLHLKTLGLKTLHYPLQACIHPYITHPTIQIRLSTFSKYCMASLTSKNQNKAWQRTMNNSRLN</sequence>
<dbReference type="AlphaFoldDB" id="A0A822ZBQ2"/>
<gene>
    <name evidence="1" type="ORF">HUJ06_013290</name>
</gene>
<organism evidence="1 2">
    <name type="scientific">Nelumbo nucifera</name>
    <name type="common">Sacred lotus</name>
    <dbReference type="NCBI Taxonomy" id="4432"/>
    <lineage>
        <taxon>Eukaryota</taxon>
        <taxon>Viridiplantae</taxon>
        <taxon>Streptophyta</taxon>
        <taxon>Embryophyta</taxon>
        <taxon>Tracheophyta</taxon>
        <taxon>Spermatophyta</taxon>
        <taxon>Magnoliopsida</taxon>
        <taxon>Proteales</taxon>
        <taxon>Nelumbonaceae</taxon>
        <taxon>Nelumbo</taxon>
    </lineage>
</organism>
<protein>
    <submittedName>
        <fullName evidence="1">Uncharacterized protein</fullName>
    </submittedName>
</protein>
<name>A0A822ZBQ2_NELNU</name>
<evidence type="ECO:0000313" key="1">
    <source>
        <dbReference type="EMBL" id="DAD38968.1"/>
    </source>
</evidence>
<dbReference type="Proteomes" id="UP000607653">
    <property type="component" value="Unassembled WGS sequence"/>
</dbReference>